<keyword evidence="4" id="KW-0297">G-protein coupled receptor</keyword>
<dbReference type="EMBL" id="MCFL01000002">
    <property type="protein sequence ID" value="ORZ41004.1"/>
    <property type="molecule type" value="Genomic_DNA"/>
</dbReference>
<keyword evidence="12" id="KW-1185">Reference proteome</keyword>
<gene>
    <name evidence="11" type="ORF">BCR44DRAFT_1103856</name>
</gene>
<evidence type="ECO:0000256" key="8">
    <source>
        <dbReference type="ARBA" id="ARBA00023224"/>
    </source>
</evidence>
<evidence type="ECO:0000256" key="7">
    <source>
        <dbReference type="ARBA" id="ARBA00023180"/>
    </source>
</evidence>
<feature type="transmembrane region" description="Helical" evidence="9">
    <location>
        <begin position="127"/>
        <end position="148"/>
    </location>
</feature>
<feature type="transmembrane region" description="Helical" evidence="9">
    <location>
        <begin position="92"/>
        <end position="115"/>
    </location>
</feature>
<comment type="caution">
    <text evidence="11">The sequence shown here is derived from an EMBL/GenBank/DDBJ whole genome shotgun (WGS) entry which is preliminary data.</text>
</comment>
<evidence type="ECO:0000256" key="3">
    <source>
        <dbReference type="ARBA" id="ARBA00022989"/>
    </source>
</evidence>
<feature type="transmembrane region" description="Helical" evidence="9">
    <location>
        <begin position="20"/>
        <end position="45"/>
    </location>
</feature>
<evidence type="ECO:0000313" key="11">
    <source>
        <dbReference type="EMBL" id="ORZ41004.1"/>
    </source>
</evidence>
<dbReference type="AlphaFoldDB" id="A0A1Y2I471"/>
<keyword evidence="6" id="KW-0675">Receptor</keyword>
<evidence type="ECO:0000256" key="6">
    <source>
        <dbReference type="ARBA" id="ARBA00023170"/>
    </source>
</evidence>
<accession>A0A1Y2I471</accession>
<sequence>MFSFANPDPLPPPIGKIDPNLTISVMTFNSIGITMALALATFCIVHRKAPVIRASNPFLSLMVLFGCICAHCGIVASSAVPDERVAIQLTAYLVAGGYTIIFAAIVAKMGLIYWIISAKRRMNATSLKLVMAVLTCLTVQMVLIYSWFSNDVKKLNALVVGGTTWMVLNFSKTWALVCALPVLLLTGLACIWLISFVISRVTLMTANQQLSPRMPSR</sequence>
<keyword evidence="3 9" id="KW-1133">Transmembrane helix</keyword>
<evidence type="ECO:0000256" key="1">
    <source>
        <dbReference type="ARBA" id="ARBA00004141"/>
    </source>
</evidence>
<evidence type="ECO:0000313" key="12">
    <source>
        <dbReference type="Proteomes" id="UP000193411"/>
    </source>
</evidence>
<dbReference type="Proteomes" id="UP000193411">
    <property type="component" value="Unassembled WGS sequence"/>
</dbReference>
<dbReference type="GO" id="GO:0004965">
    <property type="term" value="F:G protein-coupled GABA receptor activity"/>
    <property type="evidence" value="ECO:0007669"/>
    <property type="project" value="InterPro"/>
</dbReference>
<keyword evidence="5 9" id="KW-0472">Membrane</keyword>
<proteinExistence type="predicted"/>
<evidence type="ECO:0000256" key="2">
    <source>
        <dbReference type="ARBA" id="ARBA00022692"/>
    </source>
</evidence>
<comment type="subcellular location">
    <subcellularLocation>
        <location evidence="1">Membrane</location>
        <topology evidence="1">Multi-pass membrane protein</topology>
    </subcellularLocation>
</comment>
<dbReference type="PANTHER" id="PTHR10519">
    <property type="entry name" value="GABA-B RECEPTOR"/>
    <property type="match status" value="1"/>
</dbReference>
<reference evidence="11 12" key="1">
    <citation type="submission" date="2016-07" db="EMBL/GenBank/DDBJ databases">
        <title>Pervasive Adenine N6-methylation of Active Genes in Fungi.</title>
        <authorList>
            <consortium name="DOE Joint Genome Institute"/>
            <person name="Mondo S.J."/>
            <person name="Dannebaum R.O."/>
            <person name="Kuo R.C."/>
            <person name="Labutti K."/>
            <person name="Haridas S."/>
            <person name="Kuo A."/>
            <person name="Salamov A."/>
            <person name="Ahrendt S.R."/>
            <person name="Lipzen A."/>
            <person name="Sullivan W."/>
            <person name="Andreopoulos W.B."/>
            <person name="Clum A."/>
            <person name="Lindquist E."/>
            <person name="Daum C."/>
            <person name="Ramamoorthy G.K."/>
            <person name="Gryganskyi A."/>
            <person name="Culley D."/>
            <person name="Magnuson J.K."/>
            <person name="James T.Y."/>
            <person name="O'Malley M.A."/>
            <person name="Stajich J.E."/>
            <person name="Spatafora J.W."/>
            <person name="Visel A."/>
            <person name="Grigoriev I.V."/>
        </authorList>
    </citation>
    <scope>NUCLEOTIDE SEQUENCE [LARGE SCALE GENOMIC DNA]</scope>
    <source>
        <strain evidence="11 12">PL171</strain>
    </source>
</reference>
<feature type="transmembrane region" description="Helical" evidence="9">
    <location>
        <begin position="174"/>
        <end position="198"/>
    </location>
</feature>
<protein>
    <recommendedName>
        <fullName evidence="10">G-protein coupled receptors family 3 profile domain-containing protein</fullName>
    </recommendedName>
</protein>
<evidence type="ECO:0000256" key="9">
    <source>
        <dbReference type="SAM" id="Phobius"/>
    </source>
</evidence>
<dbReference type="GO" id="GO:0038039">
    <property type="term" value="C:G protein-coupled receptor heterodimeric complex"/>
    <property type="evidence" value="ECO:0007669"/>
    <property type="project" value="TreeGrafter"/>
</dbReference>
<keyword evidence="7" id="KW-0325">Glycoprotein</keyword>
<feature type="domain" description="G-protein coupled receptors family 3 profile" evidence="10">
    <location>
        <begin position="18"/>
        <end position="185"/>
    </location>
</feature>
<dbReference type="InterPro" id="IPR002455">
    <property type="entry name" value="GPCR3_GABA-B"/>
</dbReference>
<evidence type="ECO:0000259" key="10">
    <source>
        <dbReference type="Pfam" id="PF00003"/>
    </source>
</evidence>
<name>A0A1Y2I471_9FUNG</name>
<evidence type="ECO:0000256" key="4">
    <source>
        <dbReference type="ARBA" id="ARBA00023040"/>
    </source>
</evidence>
<dbReference type="PANTHER" id="PTHR10519:SF20">
    <property type="entry name" value="G-PROTEIN COUPLED RECEPTOR 156-RELATED"/>
    <property type="match status" value="1"/>
</dbReference>
<feature type="transmembrane region" description="Helical" evidence="9">
    <location>
        <begin position="57"/>
        <end position="80"/>
    </location>
</feature>
<keyword evidence="8" id="KW-0807">Transducer</keyword>
<dbReference type="InterPro" id="IPR017978">
    <property type="entry name" value="GPCR_3_C"/>
</dbReference>
<keyword evidence="2 9" id="KW-0812">Transmembrane</keyword>
<organism evidence="11 12">
    <name type="scientific">Catenaria anguillulae PL171</name>
    <dbReference type="NCBI Taxonomy" id="765915"/>
    <lineage>
        <taxon>Eukaryota</taxon>
        <taxon>Fungi</taxon>
        <taxon>Fungi incertae sedis</taxon>
        <taxon>Blastocladiomycota</taxon>
        <taxon>Blastocladiomycetes</taxon>
        <taxon>Blastocladiales</taxon>
        <taxon>Catenariaceae</taxon>
        <taxon>Catenaria</taxon>
    </lineage>
</organism>
<evidence type="ECO:0000256" key="5">
    <source>
        <dbReference type="ARBA" id="ARBA00023136"/>
    </source>
</evidence>
<dbReference type="Pfam" id="PF00003">
    <property type="entry name" value="7tm_3"/>
    <property type="match status" value="1"/>
</dbReference>